<dbReference type="CDD" id="cd17932">
    <property type="entry name" value="DEXQc_UvrD"/>
    <property type="match status" value="1"/>
</dbReference>
<dbReference type="SUPFAM" id="SSF52540">
    <property type="entry name" value="P-loop containing nucleoside triphosphate hydrolases"/>
    <property type="match status" value="1"/>
</dbReference>
<evidence type="ECO:0000256" key="3">
    <source>
        <dbReference type="ARBA" id="ARBA00022806"/>
    </source>
</evidence>
<gene>
    <name evidence="7" type="ORF">SAMN05443529_1531</name>
</gene>
<dbReference type="EMBL" id="FNCP01000053">
    <property type="protein sequence ID" value="SDI57928.1"/>
    <property type="molecule type" value="Genomic_DNA"/>
</dbReference>
<sequence>MSPTQLKIINDKESKTIVVAAGPGSGKTRILVHKLASLLLMEDVKHEQLLMVTFSRSAATEFKKRLLKLIGNAANFIEIKTFHSYCFELLGRVGSLEKSGDIIQEAIKRIKNGQVEPGQITKTVLVIDEAQDMDAHEFALVEALMEQNDGMRIIAVGDDDQNIFEFRGASSKYMESLITEHDAVMVELVENYRSRRNLVDVANQFLMRIPNRLKHTPIMAVKSNNGKIKRVHYCSRHLMTPLVEDILAQGLTGSTCVLTKRNEEALQIAGLLMKKV</sequence>
<reference evidence="8" key="1">
    <citation type="submission" date="2016-10" db="EMBL/GenBank/DDBJ databases">
        <authorList>
            <person name="Varghese N."/>
            <person name="Submissions S."/>
        </authorList>
    </citation>
    <scope>NUCLEOTIDE SEQUENCE [LARGE SCALE GENOMIC DNA]</scope>
    <source>
        <strain evidence="8">DSM 8344</strain>
    </source>
</reference>
<accession>A0A1G8LQF2</accession>
<keyword evidence="8" id="KW-1185">Reference proteome</keyword>
<dbReference type="GO" id="GO:0000725">
    <property type="term" value="P:recombinational repair"/>
    <property type="evidence" value="ECO:0007669"/>
    <property type="project" value="TreeGrafter"/>
</dbReference>
<evidence type="ECO:0000256" key="5">
    <source>
        <dbReference type="PROSITE-ProRule" id="PRU00560"/>
    </source>
</evidence>
<proteinExistence type="predicted"/>
<evidence type="ECO:0000256" key="1">
    <source>
        <dbReference type="ARBA" id="ARBA00022741"/>
    </source>
</evidence>
<protein>
    <submittedName>
        <fullName evidence="7">ATP-dependent DNA helicase RecQ</fullName>
    </submittedName>
</protein>
<dbReference type="PANTHER" id="PTHR11070:SF2">
    <property type="entry name" value="ATP-DEPENDENT DNA HELICASE SRS2"/>
    <property type="match status" value="1"/>
</dbReference>
<dbReference type="InterPro" id="IPR000212">
    <property type="entry name" value="DNA_helicase_UvrD/REP"/>
</dbReference>
<dbReference type="InterPro" id="IPR027417">
    <property type="entry name" value="P-loop_NTPase"/>
</dbReference>
<keyword evidence="2 5" id="KW-0378">Hydrolase</keyword>
<evidence type="ECO:0000313" key="8">
    <source>
        <dbReference type="Proteomes" id="UP000198656"/>
    </source>
</evidence>
<organism evidence="7 8">
    <name type="scientific">Desulfosporosinus hippei DSM 8344</name>
    <dbReference type="NCBI Taxonomy" id="1121419"/>
    <lineage>
        <taxon>Bacteria</taxon>
        <taxon>Bacillati</taxon>
        <taxon>Bacillota</taxon>
        <taxon>Clostridia</taxon>
        <taxon>Eubacteriales</taxon>
        <taxon>Desulfitobacteriaceae</taxon>
        <taxon>Desulfosporosinus</taxon>
    </lineage>
</organism>
<dbReference type="GO" id="GO:0043138">
    <property type="term" value="F:3'-5' DNA helicase activity"/>
    <property type="evidence" value="ECO:0007669"/>
    <property type="project" value="TreeGrafter"/>
</dbReference>
<keyword evidence="4 5" id="KW-0067">ATP-binding</keyword>
<dbReference type="Gene3D" id="3.40.50.300">
    <property type="entry name" value="P-loop containing nucleotide triphosphate hydrolases"/>
    <property type="match status" value="2"/>
</dbReference>
<dbReference type="RefSeq" id="WP_242876412.1">
    <property type="nucleotide sequence ID" value="NZ_FNCP01000053.1"/>
</dbReference>
<evidence type="ECO:0000256" key="2">
    <source>
        <dbReference type="ARBA" id="ARBA00022801"/>
    </source>
</evidence>
<dbReference type="GO" id="GO:0016787">
    <property type="term" value="F:hydrolase activity"/>
    <property type="evidence" value="ECO:0007669"/>
    <property type="project" value="UniProtKB-UniRule"/>
</dbReference>
<feature type="binding site" evidence="5">
    <location>
        <begin position="21"/>
        <end position="28"/>
    </location>
    <ligand>
        <name>ATP</name>
        <dbReference type="ChEBI" id="CHEBI:30616"/>
    </ligand>
</feature>
<dbReference type="Proteomes" id="UP000198656">
    <property type="component" value="Unassembled WGS sequence"/>
</dbReference>
<dbReference type="Pfam" id="PF00580">
    <property type="entry name" value="UvrD-helicase"/>
    <property type="match status" value="2"/>
</dbReference>
<keyword evidence="3 5" id="KW-0347">Helicase</keyword>
<dbReference type="GO" id="GO:0005524">
    <property type="term" value="F:ATP binding"/>
    <property type="evidence" value="ECO:0007669"/>
    <property type="project" value="UniProtKB-UniRule"/>
</dbReference>
<feature type="domain" description="UvrD-like helicase ATP-binding" evidence="6">
    <location>
        <begin position="1"/>
        <end position="276"/>
    </location>
</feature>
<keyword evidence="1 5" id="KW-0547">Nucleotide-binding</keyword>
<dbReference type="AlphaFoldDB" id="A0A1G8LQF2"/>
<dbReference type="STRING" id="1121419.SAMN05443529_1531"/>
<evidence type="ECO:0000256" key="4">
    <source>
        <dbReference type="ARBA" id="ARBA00022840"/>
    </source>
</evidence>
<evidence type="ECO:0000313" key="7">
    <source>
        <dbReference type="EMBL" id="SDI57928.1"/>
    </source>
</evidence>
<dbReference type="PANTHER" id="PTHR11070">
    <property type="entry name" value="UVRD / RECB / PCRA DNA HELICASE FAMILY MEMBER"/>
    <property type="match status" value="1"/>
</dbReference>
<dbReference type="InterPro" id="IPR014016">
    <property type="entry name" value="UvrD-like_ATP-bd"/>
</dbReference>
<dbReference type="PROSITE" id="PS51198">
    <property type="entry name" value="UVRD_HELICASE_ATP_BIND"/>
    <property type="match status" value="1"/>
</dbReference>
<evidence type="ECO:0000259" key="6">
    <source>
        <dbReference type="PROSITE" id="PS51198"/>
    </source>
</evidence>
<name>A0A1G8LQF2_9FIRM</name>
<dbReference type="GO" id="GO:0003677">
    <property type="term" value="F:DNA binding"/>
    <property type="evidence" value="ECO:0007669"/>
    <property type="project" value="InterPro"/>
</dbReference>